<dbReference type="AlphaFoldDB" id="A0A0E9QWE5"/>
<accession>A0A0E9QWE5</accession>
<organism evidence="1">
    <name type="scientific">Anguilla anguilla</name>
    <name type="common">European freshwater eel</name>
    <name type="synonym">Muraena anguilla</name>
    <dbReference type="NCBI Taxonomy" id="7936"/>
    <lineage>
        <taxon>Eukaryota</taxon>
        <taxon>Metazoa</taxon>
        <taxon>Chordata</taxon>
        <taxon>Craniata</taxon>
        <taxon>Vertebrata</taxon>
        <taxon>Euteleostomi</taxon>
        <taxon>Actinopterygii</taxon>
        <taxon>Neopterygii</taxon>
        <taxon>Teleostei</taxon>
        <taxon>Anguilliformes</taxon>
        <taxon>Anguillidae</taxon>
        <taxon>Anguilla</taxon>
    </lineage>
</organism>
<reference evidence="1" key="2">
    <citation type="journal article" date="2015" name="Fish Shellfish Immunol.">
        <title>Early steps in the European eel (Anguilla anguilla)-Vibrio vulnificus interaction in the gills: Role of the RtxA13 toxin.</title>
        <authorList>
            <person name="Callol A."/>
            <person name="Pajuelo D."/>
            <person name="Ebbesson L."/>
            <person name="Teles M."/>
            <person name="MacKenzie S."/>
            <person name="Amaro C."/>
        </authorList>
    </citation>
    <scope>NUCLEOTIDE SEQUENCE</scope>
</reference>
<evidence type="ECO:0000313" key="1">
    <source>
        <dbReference type="EMBL" id="JAH20570.1"/>
    </source>
</evidence>
<reference evidence="1" key="1">
    <citation type="submission" date="2014-11" db="EMBL/GenBank/DDBJ databases">
        <authorList>
            <person name="Amaro Gonzalez C."/>
        </authorList>
    </citation>
    <scope>NUCLEOTIDE SEQUENCE</scope>
</reference>
<sequence length="21" mass="2309">MVFSDEVTASQSFHSSPCFCV</sequence>
<proteinExistence type="predicted"/>
<dbReference type="EMBL" id="GBXM01088007">
    <property type="protein sequence ID" value="JAH20570.1"/>
    <property type="molecule type" value="Transcribed_RNA"/>
</dbReference>
<protein>
    <submittedName>
        <fullName evidence="1">Uncharacterized protein</fullName>
    </submittedName>
</protein>
<name>A0A0E9QWE5_ANGAN</name>